<reference evidence="1 2" key="1">
    <citation type="submission" date="2023-01" db="EMBL/GenBank/DDBJ databases">
        <authorList>
            <person name="Whitehead M."/>
        </authorList>
    </citation>
    <scope>NUCLEOTIDE SEQUENCE [LARGE SCALE GENOMIC DNA]</scope>
</reference>
<proteinExistence type="predicted"/>
<evidence type="ECO:0000313" key="1">
    <source>
        <dbReference type="EMBL" id="CAI6374632.1"/>
    </source>
</evidence>
<organism evidence="1 2">
    <name type="scientific">Macrosiphum euphorbiae</name>
    <name type="common">potato aphid</name>
    <dbReference type="NCBI Taxonomy" id="13131"/>
    <lineage>
        <taxon>Eukaryota</taxon>
        <taxon>Metazoa</taxon>
        <taxon>Ecdysozoa</taxon>
        <taxon>Arthropoda</taxon>
        <taxon>Hexapoda</taxon>
        <taxon>Insecta</taxon>
        <taxon>Pterygota</taxon>
        <taxon>Neoptera</taxon>
        <taxon>Paraneoptera</taxon>
        <taxon>Hemiptera</taxon>
        <taxon>Sternorrhyncha</taxon>
        <taxon>Aphidomorpha</taxon>
        <taxon>Aphidoidea</taxon>
        <taxon>Aphididae</taxon>
        <taxon>Macrosiphini</taxon>
        <taxon>Macrosiphum</taxon>
    </lineage>
</organism>
<protein>
    <submittedName>
        <fullName evidence="1">Uncharacterized protein</fullName>
    </submittedName>
</protein>
<accession>A0AAV0Y3Q7</accession>
<dbReference type="AlphaFoldDB" id="A0AAV0Y3Q7"/>
<sequence length="84" mass="9808">MLYDYMNCGIKITGKKLTPTTSYGKKPTTGIPSPVDVKMIEQILGDNETSSDFTWTQYIELNDRHRYHSLRKLNSEYPTECRWT</sequence>
<name>A0AAV0Y3Q7_9HEMI</name>
<dbReference type="Proteomes" id="UP001160148">
    <property type="component" value="Unassembled WGS sequence"/>
</dbReference>
<dbReference type="EMBL" id="CARXXK010001238">
    <property type="protein sequence ID" value="CAI6374632.1"/>
    <property type="molecule type" value="Genomic_DNA"/>
</dbReference>
<comment type="caution">
    <text evidence="1">The sequence shown here is derived from an EMBL/GenBank/DDBJ whole genome shotgun (WGS) entry which is preliminary data.</text>
</comment>
<keyword evidence="2" id="KW-1185">Reference proteome</keyword>
<evidence type="ECO:0000313" key="2">
    <source>
        <dbReference type="Proteomes" id="UP001160148"/>
    </source>
</evidence>
<gene>
    <name evidence="1" type="ORF">MEUPH1_LOCUS28238</name>
</gene>